<evidence type="ECO:0000313" key="2">
    <source>
        <dbReference type="Proteomes" id="UP000599109"/>
    </source>
</evidence>
<dbReference type="Proteomes" id="UP000599109">
    <property type="component" value="Unassembled WGS sequence"/>
</dbReference>
<accession>A0A937CT15</accession>
<proteinExistence type="predicted"/>
<evidence type="ECO:0000313" key="1">
    <source>
        <dbReference type="EMBL" id="MBL0391174.1"/>
    </source>
</evidence>
<dbReference type="EMBL" id="JAEQNE010000002">
    <property type="protein sequence ID" value="MBL0391174.1"/>
    <property type="molecule type" value="Genomic_DNA"/>
</dbReference>
<dbReference type="AlphaFoldDB" id="A0A937CT15"/>
<reference evidence="1 2" key="1">
    <citation type="journal article" date="2017" name="Int. J. Syst. Evol. Microbiol.">
        <title>Ramlibacter monticola sp. nov., isolated from forest soil.</title>
        <authorList>
            <person name="Chaudhary D.K."/>
            <person name="Kim J."/>
        </authorList>
    </citation>
    <scope>NUCLEOTIDE SEQUENCE [LARGE SCALE GENOMIC DNA]</scope>
    <source>
        <strain evidence="1 2">KACC 19175</strain>
    </source>
</reference>
<gene>
    <name evidence="1" type="ORF">JJ685_08490</name>
</gene>
<comment type="caution">
    <text evidence="1">The sequence shown here is derived from an EMBL/GenBank/DDBJ whole genome shotgun (WGS) entry which is preliminary data.</text>
</comment>
<protein>
    <submittedName>
        <fullName evidence="1">Uncharacterized protein</fullName>
    </submittedName>
</protein>
<dbReference type="RefSeq" id="WP_201673824.1">
    <property type="nucleotide sequence ID" value="NZ_JAEQNE010000002.1"/>
</dbReference>
<keyword evidence="2" id="KW-1185">Reference proteome</keyword>
<organism evidence="1 2">
    <name type="scientific">Ramlibacter monticola</name>
    <dbReference type="NCBI Taxonomy" id="1926872"/>
    <lineage>
        <taxon>Bacteria</taxon>
        <taxon>Pseudomonadati</taxon>
        <taxon>Pseudomonadota</taxon>
        <taxon>Betaproteobacteria</taxon>
        <taxon>Burkholderiales</taxon>
        <taxon>Comamonadaceae</taxon>
        <taxon>Ramlibacter</taxon>
    </lineage>
</organism>
<name>A0A937CT15_9BURK</name>
<sequence>MKQCCTPCPHQTLDSIGFRLPQRAGVHIAHVLRAAARAVAGADEIAQVRAAKGETRHLLGLARLMLNPSQAKQHQPTP</sequence>